<organism evidence="14 15">
    <name type="scientific">Sporisorium graminicola</name>
    <dbReference type="NCBI Taxonomy" id="280036"/>
    <lineage>
        <taxon>Eukaryota</taxon>
        <taxon>Fungi</taxon>
        <taxon>Dikarya</taxon>
        <taxon>Basidiomycota</taxon>
        <taxon>Ustilaginomycotina</taxon>
        <taxon>Ustilaginomycetes</taxon>
        <taxon>Ustilaginales</taxon>
        <taxon>Ustilaginaceae</taxon>
        <taxon>Sporisorium</taxon>
    </lineage>
</organism>
<dbReference type="KEGG" id="sgra:EX895_003279"/>
<dbReference type="PANTHER" id="PTHR11085:SF6">
    <property type="entry name" value="NAD-DEPENDENT PROTEIN DEACETYLASE SIRTUIN-2"/>
    <property type="match status" value="1"/>
</dbReference>
<dbReference type="GO" id="GO:0046872">
    <property type="term" value="F:metal ion binding"/>
    <property type="evidence" value="ECO:0007669"/>
    <property type="project" value="UniProtKB-KW"/>
</dbReference>
<evidence type="ECO:0000256" key="11">
    <source>
        <dbReference type="PROSITE-ProRule" id="PRU00236"/>
    </source>
</evidence>
<comment type="similarity">
    <text evidence="2">Belongs to the sirtuin family. Class I subfamily.</text>
</comment>
<reference evidence="14 15" key="1">
    <citation type="submission" date="2019-05" db="EMBL/GenBank/DDBJ databases">
        <title>Sporisorium graminicola CBS 10092 draft sequencing and annotation.</title>
        <authorList>
            <person name="Solano-Gonzalez S."/>
            <person name="Caddick M.X."/>
            <person name="Darby A."/>
        </authorList>
    </citation>
    <scope>NUCLEOTIDE SEQUENCE [LARGE SCALE GENOMIC DNA]</scope>
    <source>
        <strain evidence="14 15">CBS 10092</strain>
    </source>
</reference>
<dbReference type="SUPFAM" id="SSF52467">
    <property type="entry name" value="DHS-like NAD/FAD-binding domain"/>
    <property type="match status" value="1"/>
</dbReference>
<feature type="domain" description="Deacetylase sirtuin-type" evidence="13">
    <location>
        <begin position="41"/>
        <end position="358"/>
    </location>
</feature>
<feature type="active site" description="Proton acceptor" evidence="8 11">
    <location>
        <position position="173"/>
    </location>
</feature>
<evidence type="ECO:0000256" key="6">
    <source>
        <dbReference type="ARBA" id="ARBA00022833"/>
    </source>
</evidence>
<dbReference type="PANTHER" id="PTHR11085">
    <property type="entry name" value="NAD-DEPENDENT PROTEIN DEACYLASE SIRTUIN-5, MITOCHONDRIAL-RELATED"/>
    <property type="match status" value="1"/>
</dbReference>
<dbReference type="Proteomes" id="UP000306050">
    <property type="component" value="Chromosome SGRAM_20"/>
</dbReference>
<feature type="binding site" evidence="9">
    <location>
        <begin position="69"/>
        <end position="73"/>
    </location>
    <ligand>
        <name>NAD(+)</name>
        <dbReference type="ChEBI" id="CHEBI:57540"/>
    </ligand>
</feature>
<feature type="binding site" evidence="9">
    <location>
        <begin position="259"/>
        <end position="260"/>
    </location>
    <ligand>
        <name>NAD(+)</name>
        <dbReference type="ChEBI" id="CHEBI:57540"/>
    </ligand>
</feature>
<evidence type="ECO:0000256" key="4">
    <source>
        <dbReference type="ARBA" id="ARBA00022679"/>
    </source>
</evidence>
<evidence type="ECO:0000256" key="2">
    <source>
        <dbReference type="ARBA" id="ARBA00006924"/>
    </source>
</evidence>
<keyword evidence="15" id="KW-1185">Reference proteome</keyword>
<feature type="binding site" evidence="9">
    <location>
        <begin position="283"/>
        <end position="285"/>
    </location>
    <ligand>
        <name>NAD(+)</name>
        <dbReference type="ChEBI" id="CHEBI:57540"/>
    </ligand>
</feature>
<keyword evidence="5 10" id="KW-0479">Metal-binding</keyword>
<dbReference type="Pfam" id="PF02146">
    <property type="entry name" value="SIR2"/>
    <property type="match status" value="1"/>
</dbReference>
<dbReference type="InterPro" id="IPR017328">
    <property type="entry name" value="Sirtuin_class_I"/>
</dbReference>
<dbReference type="GeneID" id="40726174"/>
<dbReference type="InterPro" id="IPR050134">
    <property type="entry name" value="NAD-dep_sirtuin_deacylases"/>
</dbReference>
<sequence length="436" mass="46437">MPGAKDSRPSSSSSGSGSGSGSGLSTVSSHDATPTKNRFFPPPHGATLTGVAALLAQPTTRNVVVLAGAGISTSAEPPIPDFRSPGTGLYSNLAAYNLPYAEAIFDIGYFQRHPQPFFTLAKHLYPGNFKPALAHYFLTLLQSKGKLKRVFTQNVDTLERIAGVEADKVVEAHGSFASSTCIACKHRVDDDWIRAKVEKGQVARCPRPKCSGKKRGGGAEAGGGLVKPDIVFFGESLPSRFFRCIPDLKQADLLIVMGTSLQVQPFASLIDAVPPTCPRVLINLERVGELASSDGYTGSGMGSGMFNETGFDCEGLTFGGRDKTRDVFYQGKADEGVAELVRLVGDDWVSELRRLKEDGYAKLDADKKSSTAAKQAEVQQHSNDKLANPTIKDDTSKLDELARDLESKAKLDGEPKGDADDATDSMKAASKTKGSS</sequence>
<evidence type="ECO:0000259" key="13">
    <source>
        <dbReference type="PROSITE" id="PS50305"/>
    </source>
</evidence>
<feature type="binding site" evidence="11">
    <location>
        <position position="205"/>
    </location>
    <ligand>
        <name>Zn(2+)</name>
        <dbReference type="ChEBI" id="CHEBI:29105"/>
    </ligand>
</feature>
<dbReference type="RefSeq" id="XP_029739683.1">
    <property type="nucleotide sequence ID" value="XM_029883877.1"/>
</dbReference>
<feature type="region of interest" description="Disordered" evidence="12">
    <location>
        <begin position="377"/>
        <end position="436"/>
    </location>
</feature>
<dbReference type="InterPro" id="IPR026590">
    <property type="entry name" value="Ssirtuin_cat_dom"/>
</dbReference>
<feature type="region of interest" description="Disordered" evidence="12">
    <location>
        <begin position="1"/>
        <end position="42"/>
    </location>
</feature>
<feature type="binding site" evidence="11">
    <location>
        <position position="210"/>
    </location>
    <ligand>
        <name>Zn(2+)</name>
        <dbReference type="ChEBI" id="CHEBI:29105"/>
    </ligand>
</feature>
<evidence type="ECO:0000256" key="9">
    <source>
        <dbReference type="PIRSR" id="PIRSR037938-2"/>
    </source>
</evidence>
<evidence type="ECO:0000313" key="15">
    <source>
        <dbReference type="Proteomes" id="UP000306050"/>
    </source>
</evidence>
<evidence type="ECO:0000256" key="10">
    <source>
        <dbReference type="PIRSR" id="PIRSR037938-3"/>
    </source>
</evidence>
<dbReference type="AlphaFoldDB" id="A0A4U7KW77"/>
<evidence type="ECO:0000256" key="5">
    <source>
        <dbReference type="ARBA" id="ARBA00022723"/>
    </source>
</evidence>
<protein>
    <recommendedName>
        <fullName evidence="3">protein acetyllysine N-acetyltransferase</fullName>
        <ecNumber evidence="3">2.3.1.286</ecNumber>
    </recommendedName>
</protein>
<comment type="cofactor">
    <cofactor evidence="10">
        <name>Zn(2+)</name>
        <dbReference type="ChEBI" id="CHEBI:29105"/>
    </cofactor>
    <text evidence="10">Binds 1 zinc ion per subunit.</text>
</comment>
<proteinExistence type="inferred from homology"/>
<keyword evidence="4" id="KW-0808">Transferase</keyword>
<evidence type="ECO:0000256" key="7">
    <source>
        <dbReference type="ARBA" id="ARBA00023027"/>
    </source>
</evidence>
<evidence type="ECO:0000256" key="12">
    <source>
        <dbReference type="SAM" id="MobiDB-lite"/>
    </source>
</evidence>
<dbReference type="Gene3D" id="3.40.50.1220">
    <property type="entry name" value="TPP-binding domain"/>
    <property type="match status" value="1"/>
</dbReference>
<gene>
    <name evidence="14" type="ORF">EX895_003279</name>
</gene>
<keyword evidence="7 9" id="KW-0520">NAD</keyword>
<evidence type="ECO:0000256" key="3">
    <source>
        <dbReference type="ARBA" id="ARBA00012928"/>
    </source>
</evidence>
<dbReference type="InterPro" id="IPR003000">
    <property type="entry name" value="Sirtuin"/>
</dbReference>
<dbReference type="PROSITE" id="PS50305">
    <property type="entry name" value="SIRTUIN"/>
    <property type="match status" value="1"/>
</dbReference>
<dbReference type="GO" id="GO:0005739">
    <property type="term" value="C:mitochondrion"/>
    <property type="evidence" value="ECO:0007669"/>
    <property type="project" value="UniProtKB-SubCell"/>
</dbReference>
<comment type="subcellular location">
    <subcellularLocation>
        <location evidence="1">Mitochondrion</location>
    </subcellularLocation>
</comment>
<evidence type="ECO:0000313" key="14">
    <source>
        <dbReference type="EMBL" id="TKY87698.1"/>
    </source>
</evidence>
<dbReference type="CDD" id="cd01408">
    <property type="entry name" value="SIRT1"/>
    <property type="match status" value="1"/>
</dbReference>
<dbReference type="GO" id="GO:0070403">
    <property type="term" value="F:NAD+ binding"/>
    <property type="evidence" value="ECO:0007669"/>
    <property type="project" value="InterPro"/>
</dbReference>
<evidence type="ECO:0000256" key="8">
    <source>
        <dbReference type="PIRSR" id="PIRSR037938-1"/>
    </source>
</evidence>
<dbReference type="InterPro" id="IPR029035">
    <property type="entry name" value="DHS-like_NAD/FAD-binding_dom"/>
</dbReference>
<evidence type="ECO:0000256" key="1">
    <source>
        <dbReference type="ARBA" id="ARBA00004173"/>
    </source>
</evidence>
<dbReference type="PIRSF" id="PIRSF037938">
    <property type="entry name" value="SIR2_euk"/>
    <property type="match status" value="1"/>
</dbReference>
<feature type="binding site" evidence="10 11">
    <location>
        <position position="181"/>
    </location>
    <ligand>
        <name>Zn(2+)</name>
        <dbReference type="ChEBI" id="CHEBI:29105"/>
    </ligand>
</feature>
<dbReference type="EMBL" id="SRRM01000012">
    <property type="protein sequence ID" value="TKY87698.1"/>
    <property type="molecule type" value="Genomic_DNA"/>
</dbReference>
<feature type="compositionally biased region" description="Basic and acidic residues" evidence="12">
    <location>
        <begin position="391"/>
        <end position="419"/>
    </location>
</feature>
<accession>A0A4U7KW77</accession>
<dbReference type="GO" id="GO:0005634">
    <property type="term" value="C:nucleus"/>
    <property type="evidence" value="ECO:0007669"/>
    <property type="project" value="TreeGrafter"/>
</dbReference>
<name>A0A4U7KW77_9BASI</name>
<dbReference type="GO" id="GO:0017136">
    <property type="term" value="F:histone deacetylase activity, NAD-dependent"/>
    <property type="evidence" value="ECO:0007669"/>
    <property type="project" value="InterPro"/>
</dbReference>
<feature type="binding site" evidence="9">
    <location>
        <begin position="153"/>
        <end position="156"/>
    </location>
    <ligand>
        <name>NAD(+)</name>
        <dbReference type="ChEBI" id="CHEBI:57540"/>
    </ligand>
</feature>
<comment type="caution">
    <text evidence="14">The sequence shown here is derived from an EMBL/GenBank/DDBJ whole genome shotgun (WGS) entry which is preliminary data.</text>
</comment>
<dbReference type="InterPro" id="IPR026591">
    <property type="entry name" value="Sirtuin_cat_small_dom_sf"/>
</dbReference>
<dbReference type="OrthoDB" id="420264at2759"/>
<feature type="binding site" evidence="9">
    <location>
        <begin position="81"/>
        <end position="83"/>
    </location>
    <ligand>
        <name>NAD(+)</name>
        <dbReference type="ChEBI" id="CHEBI:57540"/>
    </ligand>
</feature>
<dbReference type="Gene3D" id="3.30.1600.10">
    <property type="entry name" value="SIR2/SIRT2 'Small Domain"/>
    <property type="match status" value="1"/>
</dbReference>
<dbReference type="EC" id="2.3.1.286" evidence="3"/>
<keyword evidence="6 10" id="KW-0862">Zinc</keyword>
<feature type="binding site" evidence="10 11">
    <location>
        <position position="184"/>
    </location>
    <ligand>
        <name>Zn(2+)</name>
        <dbReference type="ChEBI" id="CHEBI:29105"/>
    </ligand>
</feature>